<keyword evidence="3" id="KW-1185">Reference proteome</keyword>
<proteinExistence type="predicted"/>
<dbReference type="Proteomes" id="UP000275078">
    <property type="component" value="Unassembled WGS sequence"/>
</dbReference>
<evidence type="ECO:0000256" key="1">
    <source>
        <dbReference type="SAM" id="MobiDB-lite"/>
    </source>
</evidence>
<sequence>MSSPTTPLTHIEVIKLFNSITGRFNLEGYPEEYRQDILNQQDLYFKLYRKKEELVSNLLIQKAVSEGIALPAPDIWIQEAKPLVSKQPDVCDSEKQLEVVLKAIKTMAVAAELGPALAVAHMKNMDQKEAAKSLAAAEVSKAVFDGCAESPPSGSTQRPVPTKEVLAARKAALGSSIAGPSRTTRTVPKGATVEGPALLQSLSTESTPVAGSSSEEPQSVSISARLAGAESRPTGGVSLSGSGNKGMEPHRSIQNSSSTN</sequence>
<gene>
    <name evidence="2" type="ORF">BJ508DRAFT_326763</name>
</gene>
<dbReference type="EMBL" id="ML119682">
    <property type="protein sequence ID" value="RPA81155.1"/>
    <property type="molecule type" value="Genomic_DNA"/>
</dbReference>
<feature type="compositionally biased region" description="Polar residues" evidence="1">
    <location>
        <begin position="200"/>
        <end position="211"/>
    </location>
</feature>
<protein>
    <submittedName>
        <fullName evidence="2">Uncharacterized protein</fullName>
    </submittedName>
</protein>
<evidence type="ECO:0000313" key="3">
    <source>
        <dbReference type="Proteomes" id="UP000275078"/>
    </source>
</evidence>
<organism evidence="2 3">
    <name type="scientific">Ascobolus immersus RN42</name>
    <dbReference type="NCBI Taxonomy" id="1160509"/>
    <lineage>
        <taxon>Eukaryota</taxon>
        <taxon>Fungi</taxon>
        <taxon>Dikarya</taxon>
        <taxon>Ascomycota</taxon>
        <taxon>Pezizomycotina</taxon>
        <taxon>Pezizomycetes</taxon>
        <taxon>Pezizales</taxon>
        <taxon>Ascobolaceae</taxon>
        <taxon>Ascobolus</taxon>
    </lineage>
</organism>
<feature type="compositionally biased region" description="Low complexity" evidence="1">
    <location>
        <begin position="212"/>
        <end position="223"/>
    </location>
</feature>
<reference evidence="2 3" key="1">
    <citation type="journal article" date="2018" name="Nat. Ecol. Evol.">
        <title>Pezizomycetes genomes reveal the molecular basis of ectomycorrhizal truffle lifestyle.</title>
        <authorList>
            <person name="Murat C."/>
            <person name="Payen T."/>
            <person name="Noel B."/>
            <person name="Kuo A."/>
            <person name="Morin E."/>
            <person name="Chen J."/>
            <person name="Kohler A."/>
            <person name="Krizsan K."/>
            <person name="Balestrini R."/>
            <person name="Da Silva C."/>
            <person name="Montanini B."/>
            <person name="Hainaut M."/>
            <person name="Levati E."/>
            <person name="Barry K.W."/>
            <person name="Belfiori B."/>
            <person name="Cichocki N."/>
            <person name="Clum A."/>
            <person name="Dockter R.B."/>
            <person name="Fauchery L."/>
            <person name="Guy J."/>
            <person name="Iotti M."/>
            <person name="Le Tacon F."/>
            <person name="Lindquist E.A."/>
            <person name="Lipzen A."/>
            <person name="Malagnac F."/>
            <person name="Mello A."/>
            <person name="Molinier V."/>
            <person name="Miyauchi S."/>
            <person name="Poulain J."/>
            <person name="Riccioni C."/>
            <person name="Rubini A."/>
            <person name="Sitrit Y."/>
            <person name="Splivallo R."/>
            <person name="Traeger S."/>
            <person name="Wang M."/>
            <person name="Zifcakova L."/>
            <person name="Wipf D."/>
            <person name="Zambonelli A."/>
            <person name="Paolocci F."/>
            <person name="Nowrousian M."/>
            <person name="Ottonello S."/>
            <person name="Baldrian P."/>
            <person name="Spatafora J.W."/>
            <person name="Henrissat B."/>
            <person name="Nagy L.G."/>
            <person name="Aury J.M."/>
            <person name="Wincker P."/>
            <person name="Grigoriev I.V."/>
            <person name="Bonfante P."/>
            <person name="Martin F.M."/>
        </authorList>
    </citation>
    <scope>NUCLEOTIDE SEQUENCE [LARGE SCALE GENOMIC DNA]</scope>
    <source>
        <strain evidence="2 3">RN42</strain>
    </source>
</reference>
<name>A0A3N4I4Y0_ASCIM</name>
<dbReference type="AlphaFoldDB" id="A0A3N4I4Y0"/>
<evidence type="ECO:0000313" key="2">
    <source>
        <dbReference type="EMBL" id="RPA81155.1"/>
    </source>
</evidence>
<accession>A0A3N4I4Y0</accession>
<feature type="region of interest" description="Disordered" evidence="1">
    <location>
        <begin position="173"/>
        <end position="260"/>
    </location>
</feature>